<reference evidence="3" key="1">
    <citation type="submission" date="2009-07" db="EMBL/GenBank/DDBJ databases">
        <title>Complete sequence of chromosome of Methylovorus sp. SIP3-4.</title>
        <authorList>
            <person name="Lucas S."/>
            <person name="Copeland A."/>
            <person name="Lapidus A."/>
            <person name="Glavina del Rio T."/>
            <person name="Tice H."/>
            <person name="Bruce D."/>
            <person name="Goodwin L."/>
            <person name="Pitluck S."/>
            <person name="Clum A."/>
            <person name="Larimer F."/>
            <person name="Land M."/>
            <person name="Hauser L."/>
            <person name="Kyrpides N."/>
            <person name="Mikhailova N."/>
            <person name="Kayluzhnaya M."/>
            <person name="Chistoserdova L."/>
        </authorList>
    </citation>
    <scope>NUCLEOTIDE SEQUENCE [LARGE SCALE GENOMIC DNA]</scope>
    <source>
        <strain evidence="3">SIP3-4</strain>
    </source>
</reference>
<dbReference type="OrthoDB" id="8536498at2"/>
<dbReference type="STRING" id="582744.Msip34_0984"/>
<sequence>MKTSQPEKPDSLKSTLIAVLKIGIMLLGIVGLAVEIFRDNGLLKQLFTKMLDSPLGIFSIPLALLALYLFNRWLGTATDGKASTRGDLPMYIMMGIGAYFLYRLITTGSL</sequence>
<accession>C6XCF6</accession>
<proteinExistence type="predicted"/>
<keyword evidence="3" id="KW-1185">Reference proteome</keyword>
<dbReference type="Proteomes" id="UP000002743">
    <property type="component" value="Chromosome"/>
</dbReference>
<dbReference type="HOGENOM" id="CLU_2168010_0_0_4"/>
<evidence type="ECO:0000313" key="3">
    <source>
        <dbReference type="Proteomes" id="UP000002743"/>
    </source>
</evidence>
<evidence type="ECO:0000313" key="2">
    <source>
        <dbReference type="EMBL" id="ACT50231.1"/>
    </source>
</evidence>
<dbReference type="AlphaFoldDB" id="C6XCF6"/>
<keyword evidence="1" id="KW-0812">Transmembrane</keyword>
<dbReference type="eggNOG" id="ENOG5032PXK">
    <property type="taxonomic scope" value="Bacteria"/>
</dbReference>
<name>C6XCF6_METGS</name>
<dbReference type="EMBL" id="CP001674">
    <property type="protein sequence ID" value="ACT50231.1"/>
    <property type="molecule type" value="Genomic_DNA"/>
</dbReference>
<feature type="transmembrane region" description="Helical" evidence="1">
    <location>
        <begin position="54"/>
        <end position="74"/>
    </location>
</feature>
<feature type="transmembrane region" description="Helical" evidence="1">
    <location>
        <begin position="86"/>
        <end position="105"/>
    </location>
</feature>
<keyword evidence="1" id="KW-0472">Membrane</keyword>
<feature type="transmembrane region" description="Helical" evidence="1">
    <location>
        <begin position="12"/>
        <end position="34"/>
    </location>
</feature>
<protein>
    <submittedName>
        <fullName evidence="2">Uncharacterized protein</fullName>
    </submittedName>
</protein>
<organism evidence="2 3">
    <name type="scientific">Methylovorus glucosotrophus (strain SIP3-4)</name>
    <dbReference type="NCBI Taxonomy" id="582744"/>
    <lineage>
        <taxon>Bacteria</taxon>
        <taxon>Pseudomonadati</taxon>
        <taxon>Pseudomonadota</taxon>
        <taxon>Betaproteobacteria</taxon>
        <taxon>Nitrosomonadales</taxon>
        <taxon>Methylophilaceae</taxon>
        <taxon>Methylovorus</taxon>
    </lineage>
</organism>
<gene>
    <name evidence="2" type="ordered locus">Msip34_0984</name>
</gene>
<dbReference type="RefSeq" id="WP_013441815.1">
    <property type="nucleotide sequence ID" value="NC_012969.1"/>
</dbReference>
<dbReference type="KEGG" id="mei:Msip34_0984"/>
<evidence type="ECO:0000256" key="1">
    <source>
        <dbReference type="SAM" id="Phobius"/>
    </source>
</evidence>
<keyword evidence="1" id="KW-1133">Transmembrane helix</keyword>
<reference evidence="2 3" key="2">
    <citation type="journal article" date="2011" name="J. Bacteriol.">
        <title>Genomes of three methylotrophs from a single niche uncover genetic and metabolic divergence of Methylophilaceae.</title>
        <authorList>
            <person name="Lapidus A."/>
            <person name="Clum A."/>
            <person name="Labutti K."/>
            <person name="Kaluzhnaya M.G."/>
            <person name="Lim S."/>
            <person name="Beck D.A."/>
            <person name="Glavina Del Rio T."/>
            <person name="Nolan M."/>
            <person name="Mavromatis K."/>
            <person name="Huntemann M."/>
            <person name="Lucas S."/>
            <person name="Lidstrom M.E."/>
            <person name="Ivanova N."/>
            <person name="Chistoserdova L."/>
        </authorList>
    </citation>
    <scope>NUCLEOTIDE SEQUENCE [LARGE SCALE GENOMIC DNA]</scope>
    <source>
        <strain evidence="2 3">SIP3-4</strain>
    </source>
</reference>